<dbReference type="GO" id="GO:0016747">
    <property type="term" value="F:acyltransferase activity, transferring groups other than amino-acyl groups"/>
    <property type="evidence" value="ECO:0007669"/>
    <property type="project" value="InterPro"/>
</dbReference>
<accession>F6DS92</accession>
<dbReference type="OrthoDB" id="9813917at2"/>
<evidence type="ECO:0000313" key="3">
    <source>
        <dbReference type="Proteomes" id="UP000009234"/>
    </source>
</evidence>
<organism evidence="2 3">
    <name type="scientific">Desulforamulus ruminis (strain ATCC 23193 / DSM 2154 / NCIMB 8452 / DL)</name>
    <name type="common">Desulfotomaculum ruminis</name>
    <dbReference type="NCBI Taxonomy" id="696281"/>
    <lineage>
        <taxon>Bacteria</taxon>
        <taxon>Bacillati</taxon>
        <taxon>Bacillota</taxon>
        <taxon>Clostridia</taxon>
        <taxon>Eubacteriales</taxon>
        <taxon>Peptococcaceae</taxon>
        <taxon>Desulforamulus</taxon>
    </lineage>
</organism>
<dbReference type="CDD" id="cd04301">
    <property type="entry name" value="NAT_SF"/>
    <property type="match status" value="1"/>
</dbReference>
<evidence type="ECO:0000259" key="1">
    <source>
        <dbReference type="PROSITE" id="PS51186"/>
    </source>
</evidence>
<dbReference type="STRING" id="696281.Desru_1606"/>
<dbReference type="Pfam" id="PF00583">
    <property type="entry name" value="Acetyltransf_1"/>
    <property type="match status" value="1"/>
</dbReference>
<dbReference type="HOGENOM" id="CLU_114424_0_0_9"/>
<reference evidence="3" key="1">
    <citation type="submission" date="2011-05" db="EMBL/GenBank/DDBJ databases">
        <title>Complete sequence of Desulfotomaculum ruminis DSM 2154.</title>
        <authorList>
            <person name="Lucas S."/>
            <person name="Copeland A."/>
            <person name="Lapidus A."/>
            <person name="Cheng J.-F."/>
            <person name="Goodwin L."/>
            <person name="Pitluck S."/>
            <person name="Lu M."/>
            <person name="Detter J.C."/>
            <person name="Han C."/>
            <person name="Tapia R."/>
            <person name="Land M."/>
            <person name="Hauser L."/>
            <person name="Kyrpides N."/>
            <person name="Ivanova N."/>
            <person name="Mikhailova N."/>
            <person name="Pagani I."/>
            <person name="Stams A.J.M."/>
            <person name="Plugge C.M."/>
            <person name="Muyzer G."/>
            <person name="Kuever J."/>
            <person name="Parshina S.N."/>
            <person name="Ivanova A.E."/>
            <person name="Nazina T.N."/>
            <person name="Brambilla E."/>
            <person name="Spring S."/>
            <person name="Klenk H.-P."/>
            <person name="Woyke T."/>
        </authorList>
    </citation>
    <scope>NUCLEOTIDE SEQUENCE [LARGE SCALE GENOMIC DNA]</scope>
    <source>
        <strain evidence="3">ATCC 23193 / DSM 2154 / NCIB 8452 / DL</strain>
    </source>
</reference>
<proteinExistence type="predicted"/>
<dbReference type="eggNOG" id="COG0456">
    <property type="taxonomic scope" value="Bacteria"/>
</dbReference>
<dbReference type="Gene3D" id="3.40.630.30">
    <property type="match status" value="1"/>
</dbReference>
<keyword evidence="2" id="KW-0808">Transferase</keyword>
<dbReference type="PROSITE" id="PS51186">
    <property type="entry name" value="GNAT"/>
    <property type="match status" value="1"/>
</dbReference>
<dbReference type="KEGG" id="dru:Desru_1606"/>
<keyword evidence="3" id="KW-1185">Reference proteome</keyword>
<reference evidence="2 3" key="2">
    <citation type="journal article" date="2012" name="Stand. Genomic Sci.">
        <title>Complete genome sequence of the sulfate-reducing firmicute Desulfotomaculum ruminis type strain (DL(T)).</title>
        <authorList>
            <person name="Spring S."/>
            <person name="Visser M."/>
            <person name="Lu M."/>
            <person name="Copeland A."/>
            <person name="Lapidus A."/>
            <person name="Lucas S."/>
            <person name="Cheng J.F."/>
            <person name="Han C."/>
            <person name="Tapia R."/>
            <person name="Goodwin L.A."/>
            <person name="Pitluck S."/>
            <person name="Ivanova N."/>
            <person name="Land M."/>
            <person name="Hauser L."/>
            <person name="Larimer F."/>
            <person name="Rohde M."/>
            <person name="Goker M."/>
            <person name="Detter J.C."/>
            <person name="Kyrpides N.C."/>
            <person name="Woyke T."/>
            <person name="Schaap P.J."/>
            <person name="Plugge C.M."/>
            <person name="Muyzer G."/>
            <person name="Kuever J."/>
            <person name="Pereira I.A."/>
            <person name="Parshina S.N."/>
            <person name="Bernier-Latmani R."/>
            <person name="Stams A.J."/>
            <person name="Klenk H.P."/>
        </authorList>
    </citation>
    <scope>NUCLEOTIDE SEQUENCE [LARGE SCALE GENOMIC DNA]</scope>
    <source>
        <strain evidence="3">ATCC 23193 / DSM 2154 / NCIB 8452 / DL</strain>
    </source>
</reference>
<gene>
    <name evidence="2" type="ordered locus">Desru_1606</name>
</gene>
<dbReference type="Proteomes" id="UP000009234">
    <property type="component" value="Chromosome"/>
</dbReference>
<dbReference type="EMBL" id="CP002780">
    <property type="protein sequence ID" value="AEG59871.1"/>
    <property type="molecule type" value="Genomic_DNA"/>
</dbReference>
<name>F6DS92_DESRL</name>
<sequence>MLQFKWAKSSDSERICQIIRVSFQKQAEELGITPEKYPNFVAFETAERVQSRMNQGDKAIMLFLKDKPIGTISYSVDKESWKGTIKRLAVIPEYRGNGYGQLLTNYAEGALKEHPVTCIELSIVAQFKGLKEYYQSLGYAVRESKRFATLPFEVLFMEKKIKGEMSGNTKFL</sequence>
<feature type="domain" description="N-acetyltransferase" evidence="1">
    <location>
        <begin position="2"/>
        <end position="162"/>
    </location>
</feature>
<dbReference type="SUPFAM" id="SSF55729">
    <property type="entry name" value="Acyl-CoA N-acyltransferases (Nat)"/>
    <property type="match status" value="1"/>
</dbReference>
<dbReference type="AlphaFoldDB" id="F6DS92"/>
<dbReference type="RefSeq" id="WP_013841638.1">
    <property type="nucleotide sequence ID" value="NC_015589.1"/>
</dbReference>
<dbReference type="InterPro" id="IPR000182">
    <property type="entry name" value="GNAT_dom"/>
</dbReference>
<dbReference type="InterPro" id="IPR016181">
    <property type="entry name" value="Acyl_CoA_acyltransferase"/>
</dbReference>
<evidence type="ECO:0000313" key="2">
    <source>
        <dbReference type="EMBL" id="AEG59871.1"/>
    </source>
</evidence>
<protein>
    <submittedName>
        <fullName evidence="2">GCN5-related N-acetyltransferase</fullName>
    </submittedName>
</protein>